<name>A0ABS2WP19_9BACT</name>
<dbReference type="Proteomes" id="UP000703590">
    <property type="component" value="Unassembled WGS sequence"/>
</dbReference>
<reference evidence="1 2" key="2">
    <citation type="submission" date="2021-02" db="EMBL/GenBank/DDBJ databases">
        <title>Sulfurospirillum tamanensis sp. nov.</title>
        <authorList>
            <person name="Frolova A."/>
            <person name="Merkel A."/>
            <person name="Slobodkin A."/>
        </authorList>
    </citation>
    <scope>NUCLEOTIDE SEQUENCE [LARGE SCALE GENOMIC DNA]</scope>
    <source>
        <strain evidence="1 2">T05b</strain>
    </source>
</reference>
<protein>
    <submittedName>
        <fullName evidence="1">DNA-binding protein</fullName>
    </submittedName>
</protein>
<keyword evidence="1" id="KW-0238">DNA-binding</keyword>
<reference evidence="1 2" key="3">
    <citation type="submission" date="2021-02" db="EMBL/GenBank/DDBJ databases">
        <authorList>
            <person name="Merkel A.Y."/>
        </authorList>
    </citation>
    <scope>NUCLEOTIDE SEQUENCE [LARGE SCALE GENOMIC DNA]</scope>
    <source>
        <strain evidence="1 2">T05b</strain>
    </source>
</reference>
<dbReference type="GO" id="GO:0003677">
    <property type="term" value="F:DNA binding"/>
    <property type="evidence" value="ECO:0007669"/>
    <property type="project" value="UniProtKB-KW"/>
</dbReference>
<comment type="caution">
    <text evidence="1">The sequence shown here is derived from an EMBL/GenBank/DDBJ whole genome shotgun (WGS) entry which is preliminary data.</text>
</comment>
<reference evidence="2" key="1">
    <citation type="submission" date="2021-02" db="EMBL/GenBank/DDBJ databases">
        <title>Sulfurospirillum tamanensis sp. nov.</title>
        <authorList>
            <person name="Merkel A.Y."/>
        </authorList>
    </citation>
    <scope>NUCLEOTIDE SEQUENCE [LARGE SCALE GENOMIC DNA]</scope>
    <source>
        <strain evidence="2">T05b</strain>
    </source>
</reference>
<organism evidence="1 2">
    <name type="scientific">Sulfurospirillum tamanense</name>
    <dbReference type="NCBI Taxonomy" id="2813362"/>
    <lineage>
        <taxon>Bacteria</taxon>
        <taxon>Pseudomonadati</taxon>
        <taxon>Campylobacterota</taxon>
        <taxon>Epsilonproteobacteria</taxon>
        <taxon>Campylobacterales</taxon>
        <taxon>Sulfurospirillaceae</taxon>
        <taxon>Sulfurospirillum</taxon>
    </lineage>
</organism>
<dbReference type="RefSeq" id="WP_205457871.1">
    <property type="nucleotide sequence ID" value="NZ_JAFHKK010000002.1"/>
</dbReference>
<keyword evidence="2" id="KW-1185">Reference proteome</keyword>
<sequence>MIIDFRKIPKEEFEIDVKEGEVSLKARVFKKKSNLLVCQGKISGTLEHHCDRCGAPLPVALDEAVEVWISDGAIPLEEEGHLLNLVEFFDGRVDFCAILHSEVEAIKSDYFYCQTCEN</sequence>
<proteinExistence type="predicted"/>
<evidence type="ECO:0000313" key="2">
    <source>
        <dbReference type="Proteomes" id="UP000703590"/>
    </source>
</evidence>
<evidence type="ECO:0000313" key="1">
    <source>
        <dbReference type="EMBL" id="MBN2963431.1"/>
    </source>
</evidence>
<gene>
    <name evidence="1" type="ORF">JWV37_01430</name>
</gene>
<accession>A0ABS2WP19</accession>
<dbReference type="EMBL" id="JAFHKK010000002">
    <property type="protein sequence ID" value="MBN2963431.1"/>
    <property type="molecule type" value="Genomic_DNA"/>
</dbReference>